<proteinExistence type="predicted"/>
<reference evidence="1" key="1">
    <citation type="submission" date="2021-05" db="EMBL/GenBank/DDBJ databases">
        <authorList>
            <person name="Scholz U."/>
            <person name="Mascher M."/>
            <person name="Fiebig A."/>
        </authorList>
    </citation>
    <scope>NUCLEOTIDE SEQUENCE [LARGE SCALE GENOMIC DNA]</scope>
</reference>
<keyword evidence="2" id="KW-1185">Reference proteome</keyword>
<organism evidence="1 2">
    <name type="scientific">Avena sativa</name>
    <name type="common">Oat</name>
    <dbReference type="NCBI Taxonomy" id="4498"/>
    <lineage>
        <taxon>Eukaryota</taxon>
        <taxon>Viridiplantae</taxon>
        <taxon>Streptophyta</taxon>
        <taxon>Embryophyta</taxon>
        <taxon>Tracheophyta</taxon>
        <taxon>Spermatophyta</taxon>
        <taxon>Magnoliopsida</taxon>
        <taxon>Liliopsida</taxon>
        <taxon>Poales</taxon>
        <taxon>Poaceae</taxon>
        <taxon>BOP clade</taxon>
        <taxon>Pooideae</taxon>
        <taxon>Poodae</taxon>
        <taxon>Poeae</taxon>
        <taxon>Poeae Chloroplast Group 1 (Aveneae type)</taxon>
        <taxon>Aveninae</taxon>
        <taxon>Avena</taxon>
    </lineage>
</organism>
<protein>
    <submittedName>
        <fullName evidence="1">Uncharacterized protein</fullName>
    </submittedName>
</protein>
<reference evidence="1" key="2">
    <citation type="submission" date="2025-09" db="UniProtKB">
        <authorList>
            <consortium name="EnsemblPlants"/>
        </authorList>
    </citation>
    <scope>IDENTIFICATION</scope>
</reference>
<accession>A0ACD5Y5Z3</accession>
<name>A0ACD5Y5Z3_AVESA</name>
<dbReference type="EnsemblPlants" id="AVESA.00010b.r2.5DG0947860.1">
    <property type="protein sequence ID" value="AVESA.00010b.r2.5DG0947860.1.CDS"/>
    <property type="gene ID" value="AVESA.00010b.r2.5DG0947860"/>
</dbReference>
<dbReference type="Proteomes" id="UP001732700">
    <property type="component" value="Chromosome 5D"/>
</dbReference>
<evidence type="ECO:0000313" key="1">
    <source>
        <dbReference type="EnsemblPlants" id="AVESA.00010b.r2.5DG0947860.1.CDS"/>
    </source>
</evidence>
<evidence type="ECO:0000313" key="2">
    <source>
        <dbReference type="Proteomes" id="UP001732700"/>
    </source>
</evidence>
<sequence length="684" mass="77371">MAMVLDAFASYLGDLLKQVAEEELGVMLGVSGEIDKMGVKLKDLKNLLADAERRRITDASVQEWVAQLKRAMYEASDILDLCQLKIMERGSSTLTPGLGCCNPLLFCLRNPRFAHEIGGRIKRLNQSLDDVKERSAAFNFLNLGSYEDRRMARPSTDYRKTDPVLERSGVVGEKIEEDTRALVEKLRNKNGTAGIMVFAIVGVGGIGKTTLAKKVFNDEAIEHWFNTKIWLSITKEFSEAELLKVAIVAAKGSLPEGGTQVKSLLVPALESAIRNKKFFLVLDDMWGITGWNNLLNAPFSHGAPGSRVLITTRHETVARSMKAFHPYHHVDKLEPEDGWSLLKKQVLTDEESDYDIDMLKDIGLKILAKCDGLPLAIKVIGGLLCQREKERHEWENVLNDAIWSVSQIPEELNNALYLSYEDLSPCLQQCFLHFSLKPKKAMLFFSEFIGMWIGEGFVHGNSNRLEELGNEYYKELILRNLIEPDSEFPGQYLCHMHDVVRSFAQFVARDEALVAHNAETDSSKLSSQRFLRLSIEVKEEENDQFWWRSLQEQKSLRSIISIGNLKIQSGDSLTMFSSLRTLHVESTSFAPLLESLPLLKHLRYLTIQGCNDIKSLPENIHKMRFLQHINLTECENLVKLPDSIAMLGHLRFLCLIETCVDSMPRGLCSLTNLRTLVGFQTHGW</sequence>